<dbReference type="PROSITE" id="PS50968">
    <property type="entry name" value="BIOTINYL_LIPOYL"/>
    <property type="match status" value="1"/>
</dbReference>
<dbReference type="Proteomes" id="UP001420932">
    <property type="component" value="Unassembled WGS sequence"/>
</dbReference>
<feature type="compositionally biased region" description="Basic and acidic residues" evidence="6">
    <location>
        <begin position="1"/>
        <end position="24"/>
    </location>
</feature>
<dbReference type="PROSITE" id="PS00189">
    <property type="entry name" value="LIPOYL"/>
    <property type="match status" value="1"/>
</dbReference>
<dbReference type="InterPro" id="IPR033753">
    <property type="entry name" value="GCV_H/Fam206"/>
</dbReference>
<keyword evidence="3" id="KW-0450">Lipoyl</keyword>
<evidence type="ECO:0000313" key="8">
    <source>
        <dbReference type="EMBL" id="KAK9128162.1"/>
    </source>
</evidence>
<evidence type="ECO:0000256" key="3">
    <source>
        <dbReference type="ARBA" id="ARBA00022823"/>
    </source>
</evidence>
<dbReference type="SUPFAM" id="SSF51230">
    <property type="entry name" value="Single hybrid motif"/>
    <property type="match status" value="1"/>
</dbReference>
<evidence type="ECO:0000256" key="6">
    <source>
        <dbReference type="SAM" id="MobiDB-lite"/>
    </source>
</evidence>
<keyword evidence="5" id="KW-0496">Mitochondrion</keyword>
<evidence type="ECO:0000256" key="2">
    <source>
        <dbReference type="ARBA" id="ARBA00009249"/>
    </source>
</evidence>
<sequence>MERRIGEGGAHGEKGGETDIGGEKQEEEMGVDDKGELATPAPKSDLVKVVVRLGKDFGNEAHRPHLNEYRLYLERILAMKILDGISMNIADQSYKLFLIHWSFLDSDVHEHLVEVVFVELLETGASVSKGSSFGAVESVKATSDVNSPISGEVVEINTWLTEKPDTINSSPYEEGWMIKVKPSNPAELDSLLGPKEYEAVEAVIAYVVENYPVVTREGKVLESNVPWKLAYGAMVYVRKFIVSEAFTALPRAEPGEMETEFAHAGTGTGNSQRRGQEHGLRCL</sequence>
<evidence type="ECO:0000256" key="5">
    <source>
        <dbReference type="ARBA" id="ARBA00023128"/>
    </source>
</evidence>
<feature type="domain" description="Lipoyl-binding" evidence="7">
    <location>
        <begin position="100"/>
        <end position="181"/>
    </location>
</feature>
<dbReference type="PANTHER" id="PTHR11715:SF27">
    <property type="entry name" value="GLYCINE CLEAVAGE SYSTEM H PROTEIN 1, MITOCHONDRIAL-RELATED"/>
    <property type="match status" value="1"/>
</dbReference>
<dbReference type="Pfam" id="PF01597">
    <property type="entry name" value="GCV_H"/>
    <property type="match status" value="1"/>
</dbReference>
<comment type="caution">
    <text evidence="8">The sequence shown here is derived from an EMBL/GenBank/DDBJ whole genome shotgun (WGS) entry which is preliminary data.</text>
</comment>
<comment type="subcellular location">
    <subcellularLocation>
        <location evidence="1">Mitochondrion</location>
    </subcellularLocation>
</comment>
<dbReference type="InterPro" id="IPR011053">
    <property type="entry name" value="Single_hybrid_motif"/>
</dbReference>
<evidence type="ECO:0000259" key="7">
    <source>
        <dbReference type="PROSITE" id="PS50968"/>
    </source>
</evidence>
<reference evidence="8 9" key="1">
    <citation type="submission" date="2024-01" db="EMBL/GenBank/DDBJ databases">
        <title>Genome assemblies of Stephania.</title>
        <authorList>
            <person name="Yang L."/>
        </authorList>
    </citation>
    <scope>NUCLEOTIDE SEQUENCE [LARGE SCALE GENOMIC DNA]</scope>
    <source>
        <strain evidence="8">YNDBR</strain>
        <tissue evidence="8">Leaf</tissue>
    </source>
</reference>
<dbReference type="GO" id="GO:0005960">
    <property type="term" value="C:glycine cleavage complex"/>
    <property type="evidence" value="ECO:0007669"/>
    <property type="project" value="InterPro"/>
</dbReference>
<dbReference type="GO" id="GO:0009249">
    <property type="term" value="P:protein lipoylation"/>
    <property type="evidence" value="ECO:0007669"/>
    <property type="project" value="TreeGrafter"/>
</dbReference>
<keyword evidence="9" id="KW-1185">Reference proteome</keyword>
<dbReference type="InterPro" id="IPR000089">
    <property type="entry name" value="Biotin_lipoyl"/>
</dbReference>
<proteinExistence type="inferred from homology"/>
<dbReference type="InterPro" id="IPR003016">
    <property type="entry name" value="2-oxoA_DH_lipoyl-BS"/>
</dbReference>
<dbReference type="GO" id="GO:0019464">
    <property type="term" value="P:glycine decarboxylation via glycine cleavage system"/>
    <property type="evidence" value="ECO:0007669"/>
    <property type="project" value="InterPro"/>
</dbReference>
<evidence type="ECO:0000256" key="4">
    <source>
        <dbReference type="ARBA" id="ARBA00022946"/>
    </source>
</evidence>
<dbReference type="Gene3D" id="2.40.50.100">
    <property type="match status" value="1"/>
</dbReference>
<dbReference type="GO" id="GO:0005739">
    <property type="term" value="C:mitochondrion"/>
    <property type="evidence" value="ECO:0007669"/>
    <property type="project" value="UniProtKB-SubCell"/>
</dbReference>
<gene>
    <name evidence="8" type="ORF">Syun_016959</name>
</gene>
<evidence type="ECO:0000256" key="1">
    <source>
        <dbReference type="ARBA" id="ARBA00004173"/>
    </source>
</evidence>
<name>A0AAP0J8D8_9MAGN</name>
<feature type="region of interest" description="Disordered" evidence="6">
    <location>
        <begin position="261"/>
        <end position="283"/>
    </location>
</feature>
<protein>
    <recommendedName>
        <fullName evidence="7">Lipoyl-binding domain-containing protein</fullName>
    </recommendedName>
</protein>
<dbReference type="AlphaFoldDB" id="A0AAP0J8D8"/>
<dbReference type="InterPro" id="IPR002930">
    <property type="entry name" value="GCV_H"/>
</dbReference>
<comment type="similarity">
    <text evidence="2">Belongs to the GcvH family.</text>
</comment>
<dbReference type="PANTHER" id="PTHR11715">
    <property type="entry name" value="GLYCINE CLEAVAGE SYSTEM H PROTEIN"/>
    <property type="match status" value="1"/>
</dbReference>
<accession>A0AAP0J8D8</accession>
<feature type="compositionally biased region" description="Basic and acidic residues" evidence="6">
    <location>
        <begin position="274"/>
        <end position="283"/>
    </location>
</feature>
<organism evidence="8 9">
    <name type="scientific">Stephania yunnanensis</name>
    <dbReference type="NCBI Taxonomy" id="152371"/>
    <lineage>
        <taxon>Eukaryota</taxon>
        <taxon>Viridiplantae</taxon>
        <taxon>Streptophyta</taxon>
        <taxon>Embryophyta</taxon>
        <taxon>Tracheophyta</taxon>
        <taxon>Spermatophyta</taxon>
        <taxon>Magnoliopsida</taxon>
        <taxon>Ranunculales</taxon>
        <taxon>Menispermaceae</taxon>
        <taxon>Menispermoideae</taxon>
        <taxon>Cissampelideae</taxon>
        <taxon>Stephania</taxon>
    </lineage>
</organism>
<dbReference type="CDD" id="cd06848">
    <property type="entry name" value="GCS_H"/>
    <property type="match status" value="1"/>
</dbReference>
<feature type="region of interest" description="Disordered" evidence="6">
    <location>
        <begin position="1"/>
        <end position="39"/>
    </location>
</feature>
<dbReference type="EMBL" id="JBBNAF010000007">
    <property type="protein sequence ID" value="KAK9128162.1"/>
    <property type="molecule type" value="Genomic_DNA"/>
</dbReference>
<evidence type="ECO:0000313" key="9">
    <source>
        <dbReference type="Proteomes" id="UP001420932"/>
    </source>
</evidence>
<keyword evidence="4" id="KW-0809">Transit peptide</keyword>